<protein>
    <recommendedName>
        <fullName evidence="4">Permease</fullName>
    </recommendedName>
</protein>
<dbReference type="Pfam" id="PF11755">
    <property type="entry name" value="DUF3311"/>
    <property type="match status" value="1"/>
</dbReference>
<proteinExistence type="predicted"/>
<name>A0A2U3DAH3_SULT2</name>
<dbReference type="Proteomes" id="UP000245380">
    <property type="component" value="Unassembled WGS sequence"/>
</dbReference>
<evidence type="ECO:0008006" key="4">
    <source>
        <dbReference type="Google" id="ProtNLM"/>
    </source>
</evidence>
<keyword evidence="1" id="KW-1133">Transmembrane helix</keyword>
<dbReference type="OrthoDB" id="3628949at2"/>
<organism evidence="2 3">
    <name type="scientific">Sulfoacidibacillus thermotolerans</name>
    <name type="common">Acidibacillus sulfuroxidans</name>
    <dbReference type="NCBI Taxonomy" id="1765684"/>
    <lineage>
        <taxon>Bacteria</taxon>
        <taxon>Bacillati</taxon>
        <taxon>Bacillota</taxon>
        <taxon>Bacilli</taxon>
        <taxon>Bacillales</taxon>
        <taxon>Alicyclobacillaceae</taxon>
        <taxon>Sulfoacidibacillus</taxon>
    </lineage>
</organism>
<keyword evidence="1" id="KW-0472">Membrane</keyword>
<dbReference type="RefSeq" id="WP_109429793.1">
    <property type="nucleotide sequence ID" value="NZ_MPDK01000004.1"/>
</dbReference>
<evidence type="ECO:0000256" key="1">
    <source>
        <dbReference type="SAM" id="Phobius"/>
    </source>
</evidence>
<sequence>MSIRWLALVPVLGILIGVSFANHVTPYVLGMPFLFFYIVLWVILSALSMAVIYKWDPQNQSRGGDR</sequence>
<evidence type="ECO:0000313" key="2">
    <source>
        <dbReference type="EMBL" id="PWI58290.1"/>
    </source>
</evidence>
<evidence type="ECO:0000313" key="3">
    <source>
        <dbReference type="Proteomes" id="UP000245380"/>
    </source>
</evidence>
<gene>
    <name evidence="2" type="ORF">BM613_03445</name>
</gene>
<keyword evidence="1" id="KW-0812">Transmembrane</keyword>
<dbReference type="PANTHER" id="PTHR40034:SF1">
    <property type="entry name" value="BSL5891 PROTEIN"/>
    <property type="match status" value="1"/>
</dbReference>
<dbReference type="InterPro" id="IPR021741">
    <property type="entry name" value="DUF3311"/>
</dbReference>
<dbReference type="AlphaFoldDB" id="A0A2U3DAH3"/>
<keyword evidence="3" id="KW-1185">Reference proteome</keyword>
<accession>A0A2U3DAH3</accession>
<dbReference type="PANTHER" id="PTHR40034">
    <property type="entry name" value="BSL5891 PROTEIN"/>
    <property type="match status" value="1"/>
</dbReference>
<comment type="caution">
    <text evidence="2">The sequence shown here is derived from an EMBL/GenBank/DDBJ whole genome shotgun (WGS) entry which is preliminary data.</text>
</comment>
<feature type="transmembrane region" description="Helical" evidence="1">
    <location>
        <begin position="31"/>
        <end position="53"/>
    </location>
</feature>
<reference evidence="2 3" key="1">
    <citation type="submission" date="2016-11" db="EMBL/GenBank/DDBJ databases">
        <title>Comparative genomics of Acidibacillus ferroxidans species.</title>
        <authorList>
            <person name="Oliveira G."/>
            <person name="Nunes G."/>
            <person name="Oliveira R."/>
            <person name="Araujo F."/>
            <person name="Salim A."/>
            <person name="Scholte L."/>
            <person name="Morais D."/>
            <person name="Nancucheo I."/>
            <person name="Johnson D.B."/>
            <person name="Grail B."/>
            <person name="Bittencourt J."/>
            <person name="Valadares R."/>
        </authorList>
    </citation>
    <scope>NUCLEOTIDE SEQUENCE [LARGE SCALE GENOMIC DNA]</scope>
    <source>
        <strain evidence="2 3">Y002</strain>
    </source>
</reference>
<dbReference type="EMBL" id="MPDK01000004">
    <property type="protein sequence ID" value="PWI58290.1"/>
    <property type="molecule type" value="Genomic_DNA"/>
</dbReference>